<dbReference type="Gene3D" id="2.170.260.10">
    <property type="entry name" value="paz domain"/>
    <property type="match status" value="1"/>
</dbReference>
<sequence length="907" mass="100062">FSSSMADAAEQRMSRLNLNATIVEKRAPGSSGRPVEINTNITPITVKRNMAYFQYDVRMYAVFAKRDGTETVKEFSKQTRDDYNEQERKKACTEIFLNLAKSEATFTGNLIYDRAAILFSTQQLNGITSSEVKYELPTGTQTVCPDALRVEVTIKQAANSSLVTSNDLASSVNADFKGGNKGLLEVLNLATSQIPFFTPTEFITYGNGNIYLLEPTKFGFQSSDAPAIGKDKFTGIGLSKGVKILEGTNDNGDKEYMPALVLDVKKTAFHNCQSLTEKIVAMYGQNLPSLAVLNRDMKDIRCLTVHKRASIVIGGFTTGPVGKATFKDKDGKSLSVVSYYESKYKMKISRPDLPGVVDLHQKNIYPTDLLRVAPYQRVKTNQATKETVEALIKVSAIKPEIRFKQTQRLAQILQLNSSQAEELGVSVSDNQPSLVVPARQLNPVNLMGGQGNMSGPSWRGSNKFVVGAKIEKWAAYLFYDSRARARNNPAEVLQGFIRKLMETGNRKGMTIPQPAIVEKFDIQGHGDPIVSQAIKRAAEEKCNYALVISDDRFKSHDQLKHDELVHTITTQEVTLSKASQVVFENKMQTMENIVMKTNAKMRGMNHVLANDGGLHHTGGTIIMGIFVQQPRGGMSAKEMEAGGRLSMPAIIGMSANNGYMQDAAPAQREMAAQQYFTTGWKYANPKEWKTGETQRETMKKMVAEALLTYKNNRGKAPGQVVVYRGGVSEGELPYVASTERDMFLDAFKSLHDSYKPALVIISCSKDHNERFYHKMFPTVAPGQRVDTNLAPGLVVDRVAVNPELNEFYLQSHKALQGTAKATKYTLLHESTGKLTNDQIQHMTNALCHLHEVVNSTTAIPTPLYVAEESAKRGVNILHHVKGAADNYDLDELNSTLGLGGCGARINA</sequence>
<feature type="domain" description="PAZ" evidence="2">
    <location>
        <begin position="274"/>
        <end position="374"/>
    </location>
</feature>
<proteinExistence type="inferred from homology"/>
<dbReference type="Pfam" id="PF02171">
    <property type="entry name" value="Piwi"/>
    <property type="match status" value="1"/>
</dbReference>
<evidence type="ECO:0000313" key="5">
    <source>
        <dbReference type="Proteomes" id="UP001328107"/>
    </source>
</evidence>
<dbReference type="AlphaFoldDB" id="A0AAN5DE76"/>
<evidence type="ECO:0000259" key="2">
    <source>
        <dbReference type="PROSITE" id="PS50821"/>
    </source>
</evidence>
<dbReference type="GO" id="GO:0003723">
    <property type="term" value="F:RNA binding"/>
    <property type="evidence" value="ECO:0007669"/>
    <property type="project" value="InterPro"/>
</dbReference>
<dbReference type="SUPFAM" id="SSF53098">
    <property type="entry name" value="Ribonuclease H-like"/>
    <property type="match status" value="1"/>
</dbReference>
<dbReference type="SUPFAM" id="SSF101690">
    <property type="entry name" value="PAZ domain"/>
    <property type="match status" value="1"/>
</dbReference>
<keyword evidence="5" id="KW-1185">Reference proteome</keyword>
<dbReference type="InterPro" id="IPR036085">
    <property type="entry name" value="PAZ_dom_sf"/>
</dbReference>
<organism evidence="4 5">
    <name type="scientific">Pristionchus mayeri</name>
    <dbReference type="NCBI Taxonomy" id="1317129"/>
    <lineage>
        <taxon>Eukaryota</taxon>
        <taxon>Metazoa</taxon>
        <taxon>Ecdysozoa</taxon>
        <taxon>Nematoda</taxon>
        <taxon>Chromadorea</taxon>
        <taxon>Rhabditida</taxon>
        <taxon>Rhabditina</taxon>
        <taxon>Diplogasteromorpha</taxon>
        <taxon>Diplogasteroidea</taxon>
        <taxon>Neodiplogasteridae</taxon>
        <taxon>Pristionchus</taxon>
    </lineage>
</organism>
<dbReference type="Pfam" id="PF02170">
    <property type="entry name" value="PAZ"/>
    <property type="match status" value="1"/>
</dbReference>
<evidence type="ECO:0000256" key="1">
    <source>
        <dbReference type="RuleBase" id="RU361178"/>
    </source>
</evidence>
<feature type="domain" description="Piwi" evidence="3">
    <location>
        <begin position="543"/>
        <end position="878"/>
    </location>
</feature>
<dbReference type="Proteomes" id="UP001328107">
    <property type="component" value="Unassembled WGS sequence"/>
</dbReference>
<evidence type="ECO:0000259" key="3">
    <source>
        <dbReference type="PROSITE" id="PS50822"/>
    </source>
</evidence>
<accession>A0AAN5DE76</accession>
<protein>
    <recommendedName>
        <fullName evidence="6">Piwi domain-containing protein</fullName>
    </recommendedName>
</protein>
<dbReference type="InterPro" id="IPR003100">
    <property type="entry name" value="PAZ_dom"/>
</dbReference>
<reference evidence="5" key="1">
    <citation type="submission" date="2022-10" db="EMBL/GenBank/DDBJ databases">
        <title>Genome assembly of Pristionchus species.</title>
        <authorList>
            <person name="Yoshida K."/>
            <person name="Sommer R.J."/>
        </authorList>
    </citation>
    <scope>NUCLEOTIDE SEQUENCE [LARGE SCALE GENOMIC DNA]</scope>
    <source>
        <strain evidence="5">RS5460</strain>
    </source>
</reference>
<dbReference type="SMART" id="SM00949">
    <property type="entry name" value="PAZ"/>
    <property type="match status" value="1"/>
</dbReference>
<comment type="similarity">
    <text evidence="1">Belongs to the argonaute family.</text>
</comment>
<dbReference type="Gene3D" id="3.40.50.2300">
    <property type="match status" value="1"/>
</dbReference>
<dbReference type="EMBL" id="BTRK01000006">
    <property type="protein sequence ID" value="GMR61376.1"/>
    <property type="molecule type" value="Genomic_DNA"/>
</dbReference>
<comment type="caution">
    <text evidence="4">The sequence shown here is derived from an EMBL/GenBank/DDBJ whole genome shotgun (WGS) entry which is preliminary data.</text>
</comment>
<dbReference type="PROSITE" id="PS50821">
    <property type="entry name" value="PAZ"/>
    <property type="match status" value="1"/>
</dbReference>
<name>A0AAN5DE76_9BILA</name>
<dbReference type="InterPro" id="IPR012337">
    <property type="entry name" value="RNaseH-like_sf"/>
</dbReference>
<dbReference type="InterPro" id="IPR036397">
    <property type="entry name" value="RNaseH_sf"/>
</dbReference>
<dbReference type="PANTHER" id="PTHR22891">
    <property type="entry name" value="EUKARYOTIC TRANSLATION INITIATION FACTOR 2C"/>
    <property type="match status" value="1"/>
</dbReference>
<feature type="non-terminal residue" evidence="4">
    <location>
        <position position="1"/>
    </location>
</feature>
<dbReference type="PROSITE" id="PS50822">
    <property type="entry name" value="PIWI"/>
    <property type="match status" value="1"/>
</dbReference>
<dbReference type="InterPro" id="IPR003165">
    <property type="entry name" value="Piwi"/>
</dbReference>
<dbReference type="SMART" id="SM00950">
    <property type="entry name" value="Piwi"/>
    <property type="match status" value="1"/>
</dbReference>
<evidence type="ECO:0000313" key="4">
    <source>
        <dbReference type="EMBL" id="GMR61376.1"/>
    </source>
</evidence>
<dbReference type="Gene3D" id="3.30.420.10">
    <property type="entry name" value="Ribonuclease H-like superfamily/Ribonuclease H"/>
    <property type="match status" value="1"/>
</dbReference>
<gene>
    <name evidence="4" type="ORF">PMAYCL1PPCAC_31571</name>
</gene>
<evidence type="ECO:0008006" key="6">
    <source>
        <dbReference type="Google" id="ProtNLM"/>
    </source>
</evidence>